<evidence type="ECO:0000313" key="5">
    <source>
        <dbReference type="EMBL" id="KAE8383861.1"/>
    </source>
</evidence>
<sequence length="506" mass="52228">MALWLISQGADVTEWVNGTSLTMLSLAAGFCSATVVRKVVDILREKVGKAGDIFAPSDDTLILNRAIAREDAESVHMLLENGADPSGWDIHGVSALTLATANGDEEIVTMLLDRGANPLPHDAVGRSALSCAAVSTTLSWQTVERIFHAYRDAGGDINCTYVTIPEFVGGAPRPLERLPLHDFSAAGSVPGVELLLRYGADVSIKGRNGMTALHAALFSYRYNRNTYQKINQICQLLIEATVRLGGDLNSGMTPYASFMPMRGATALHLAVICELEEVVRLLLENGANMTTADEDGKTALDLAQGSNHQLIVDLLTAYGGLGSVALPNGVGIPCQPSCRDELNGSTTSFVSDCPSSATATITASASTSTNDLGCDVTLVSGPRTYWAEYHGETYERCDVGSKTATCYQTVTTTSGSVTLGVSVDSSQVPVTSVAFTVVGTDASATPSDSASASTKTSSGGAAGTTSASATGGANASNTENAALGLPTGHGYVAAGGAVMALALAIA</sequence>
<feature type="region of interest" description="Disordered" evidence="4">
    <location>
        <begin position="442"/>
        <end position="474"/>
    </location>
</feature>
<dbReference type="SUPFAM" id="SSF48403">
    <property type="entry name" value="Ankyrin repeat"/>
    <property type="match status" value="1"/>
</dbReference>
<evidence type="ECO:0000256" key="2">
    <source>
        <dbReference type="ARBA" id="ARBA00023043"/>
    </source>
</evidence>
<dbReference type="PANTHER" id="PTHR24198">
    <property type="entry name" value="ANKYRIN REPEAT AND PROTEIN KINASE DOMAIN-CONTAINING PROTEIN"/>
    <property type="match status" value="1"/>
</dbReference>
<gene>
    <name evidence="5" type="ORF">BDV26DRAFT_277088</name>
</gene>
<name>A0A5N7BPT4_9EURO</name>
<feature type="repeat" description="ANK" evidence="3">
    <location>
        <begin position="91"/>
        <end position="123"/>
    </location>
</feature>
<dbReference type="Pfam" id="PF12796">
    <property type="entry name" value="Ank_2"/>
    <property type="match status" value="2"/>
</dbReference>
<dbReference type="Gene3D" id="1.25.40.20">
    <property type="entry name" value="Ankyrin repeat-containing domain"/>
    <property type="match status" value="2"/>
</dbReference>
<dbReference type="InterPro" id="IPR002110">
    <property type="entry name" value="Ankyrin_rpt"/>
</dbReference>
<dbReference type="Proteomes" id="UP000326198">
    <property type="component" value="Unassembled WGS sequence"/>
</dbReference>
<keyword evidence="6" id="KW-1185">Reference proteome</keyword>
<protein>
    <submittedName>
        <fullName evidence="5">Ankyrin repeat-containing domain protein</fullName>
    </submittedName>
</protein>
<accession>A0A5N7BPT4</accession>
<reference evidence="5 6" key="1">
    <citation type="submission" date="2019-04" db="EMBL/GenBank/DDBJ databases">
        <title>Friends and foes A comparative genomics studyof 23 Aspergillus species from section Flavi.</title>
        <authorList>
            <consortium name="DOE Joint Genome Institute"/>
            <person name="Kjaerbolling I."/>
            <person name="Vesth T."/>
            <person name="Frisvad J.C."/>
            <person name="Nybo J.L."/>
            <person name="Theobald S."/>
            <person name="Kildgaard S."/>
            <person name="Isbrandt T."/>
            <person name="Kuo A."/>
            <person name="Sato A."/>
            <person name="Lyhne E.K."/>
            <person name="Kogle M.E."/>
            <person name="Wiebenga A."/>
            <person name="Kun R.S."/>
            <person name="Lubbers R.J."/>
            <person name="Makela M.R."/>
            <person name="Barry K."/>
            <person name="Chovatia M."/>
            <person name="Clum A."/>
            <person name="Daum C."/>
            <person name="Haridas S."/>
            <person name="He G."/>
            <person name="LaButti K."/>
            <person name="Lipzen A."/>
            <person name="Mondo S."/>
            <person name="Riley R."/>
            <person name="Salamov A."/>
            <person name="Simmons B.A."/>
            <person name="Magnuson J.K."/>
            <person name="Henrissat B."/>
            <person name="Mortensen U.H."/>
            <person name="Larsen T.O."/>
            <person name="Devries R.P."/>
            <person name="Grigoriev I.V."/>
            <person name="Machida M."/>
            <person name="Baker S.E."/>
            <person name="Andersen M.R."/>
        </authorList>
    </citation>
    <scope>NUCLEOTIDE SEQUENCE [LARGE SCALE GENOMIC DNA]</scope>
    <source>
        <strain evidence="5 6">IBT 29228</strain>
    </source>
</reference>
<dbReference type="EMBL" id="ML736153">
    <property type="protein sequence ID" value="KAE8383861.1"/>
    <property type="molecule type" value="Genomic_DNA"/>
</dbReference>
<feature type="repeat" description="ANK" evidence="3">
    <location>
        <begin position="262"/>
        <end position="294"/>
    </location>
</feature>
<evidence type="ECO:0000313" key="6">
    <source>
        <dbReference type="Proteomes" id="UP000326198"/>
    </source>
</evidence>
<dbReference type="OrthoDB" id="366390at2759"/>
<evidence type="ECO:0000256" key="1">
    <source>
        <dbReference type="ARBA" id="ARBA00022737"/>
    </source>
</evidence>
<dbReference type="SMART" id="SM00248">
    <property type="entry name" value="ANK"/>
    <property type="match status" value="6"/>
</dbReference>
<feature type="repeat" description="ANK" evidence="3">
    <location>
        <begin position="175"/>
        <end position="207"/>
    </location>
</feature>
<dbReference type="PANTHER" id="PTHR24198:SF165">
    <property type="entry name" value="ANKYRIN REPEAT-CONTAINING PROTEIN-RELATED"/>
    <property type="match status" value="1"/>
</dbReference>
<dbReference type="PROSITE" id="PS50088">
    <property type="entry name" value="ANK_REPEAT"/>
    <property type="match status" value="3"/>
</dbReference>
<evidence type="ECO:0000256" key="3">
    <source>
        <dbReference type="PROSITE-ProRule" id="PRU00023"/>
    </source>
</evidence>
<organism evidence="5 6">
    <name type="scientific">Aspergillus bertholletiae</name>
    <dbReference type="NCBI Taxonomy" id="1226010"/>
    <lineage>
        <taxon>Eukaryota</taxon>
        <taxon>Fungi</taxon>
        <taxon>Dikarya</taxon>
        <taxon>Ascomycota</taxon>
        <taxon>Pezizomycotina</taxon>
        <taxon>Eurotiomycetes</taxon>
        <taxon>Eurotiomycetidae</taxon>
        <taxon>Eurotiales</taxon>
        <taxon>Aspergillaceae</taxon>
        <taxon>Aspergillus</taxon>
        <taxon>Aspergillus subgen. Circumdati</taxon>
    </lineage>
</organism>
<dbReference type="PROSITE" id="PS50297">
    <property type="entry name" value="ANK_REP_REGION"/>
    <property type="match status" value="2"/>
</dbReference>
<dbReference type="AlphaFoldDB" id="A0A5N7BPT4"/>
<keyword evidence="1" id="KW-0677">Repeat</keyword>
<dbReference type="InterPro" id="IPR036770">
    <property type="entry name" value="Ankyrin_rpt-contain_sf"/>
</dbReference>
<evidence type="ECO:0000256" key="4">
    <source>
        <dbReference type="SAM" id="MobiDB-lite"/>
    </source>
</evidence>
<proteinExistence type="predicted"/>
<keyword evidence="2 3" id="KW-0040">ANK repeat</keyword>